<gene>
    <name evidence="5" type="primary">hemD</name>
    <name evidence="5" type="ORF">PROFFT_A_06950</name>
</gene>
<dbReference type="AlphaFoldDB" id="A0A8E4GI96"/>
<dbReference type="KEGG" id="ptf:PROFFT_A_06950"/>
<dbReference type="InterPro" id="IPR039793">
    <property type="entry name" value="UROS/Hem4"/>
</dbReference>
<comment type="function">
    <text evidence="1 3">Catalyzes cyclization of the linear tetrapyrrole, hydroxymethylbilane, to the macrocyclic uroporphyrinogen III.</text>
</comment>
<reference evidence="5" key="1">
    <citation type="submission" date="2020-10" db="EMBL/GenBank/DDBJ databases">
        <authorList>
            <person name="Szabo G."/>
        </authorList>
    </citation>
    <scope>NUCLEOTIDE SEQUENCE</scope>
    <source>
        <strain evidence="5">PROFFT</strain>
    </source>
</reference>
<evidence type="ECO:0000259" key="4">
    <source>
        <dbReference type="Pfam" id="PF02602"/>
    </source>
</evidence>
<dbReference type="EC" id="4.2.1.75" evidence="3"/>
<accession>A0A8E4GI96</accession>
<dbReference type="InterPro" id="IPR003754">
    <property type="entry name" value="4pyrrol_synth_uPrphyn_synth"/>
</dbReference>
<evidence type="ECO:0000256" key="2">
    <source>
        <dbReference type="ARBA" id="ARBA00040167"/>
    </source>
</evidence>
<organism evidence="5 6">
    <name type="scientific">Candidatus Profftia tarda</name>
    <dbReference type="NCBI Taxonomy" id="1177216"/>
    <lineage>
        <taxon>Bacteria</taxon>
        <taxon>Pseudomonadati</taxon>
        <taxon>Pseudomonadota</taxon>
        <taxon>Gammaproteobacteria</taxon>
        <taxon>Enterobacterales</taxon>
        <taxon>Enterobacteriaceae</taxon>
        <taxon>Candidatus Profftia</taxon>
    </lineage>
</organism>
<dbReference type="CDD" id="cd06578">
    <property type="entry name" value="HemD"/>
    <property type="match status" value="1"/>
</dbReference>
<dbReference type="GO" id="GO:0006782">
    <property type="term" value="P:protoporphyrinogen IX biosynthetic process"/>
    <property type="evidence" value="ECO:0007669"/>
    <property type="project" value="UniProtKB-UniRule"/>
</dbReference>
<dbReference type="NCBIfam" id="NF004582">
    <property type="entry name" value="PRK05928.1-1"/>
    <property type="match status" value="1"/>
</dbReference>
<dbReference type="GO" id="GO:0006780">
    <property type="term" value="P:uroporphyrinogen III biosynthetic process"/>
    <property type="evidence" value="ECO:0007669"/>
    <property type="project" value="UniProtKB-UniRule"/>
</dbReference>
<dbReference type="Pfam" id="PF02602">
    <property type="entry name" value="HEM4"/>
    <property type="match status" value="1"/>
</dbReference>
<evidence type="ECO:0000313" key="5">
    <source>
        <dbReference type="EMBL" id="CAD6513142.1"/>
    </source>
</evidence>
<keyword evidence="6" id="KW-1185">Reference proteome</keyword>
<evidence type="ECO:0000256" key="1">
    <source>
        <dbReference type="ARBA" id="ARBA00037589"/>
    </source>
</evidence>
<dbReference type="PANTHER" id="PTHR38042">
    <property type="entry name" value="UROPORPHYRINOGEN-III SYNTHASE, CHLOROPLASTIC"/>
    <property type="match status" value="1"/>
</dbReference>
<comment type="catalytic activity">
    <reaction evidence="3">
        <text>hydroxymethylbilane = uroporphyrinogen III + H2O</text>
        <dbReference type="Rhea" id="RHEA:18965"/>
        <dbReference type="ChEBI" id="CHEBI:15377"/>
        <dbReference type="ChEBI" id="CHEBI:57308"/>
        <dbReference type="ChEBI" id="CHEBI:57845"/>
        <dbReference type="EC" id="4.2.1.75"/>
    </reaction>
</comment>
<evidence type="ECO:0000256" key="3">
    <source>
        <dbReference type="RuleBase" id="RU366031"/>
    </source>
</evidence>
<keyword evidence="3 5" id="KW-0456">Lyase</keyword>
<sequence>MSILVTRPSPTGEVLVNKLQALGRSAYHVPLNKFIPSKGLMKLPKHLEQLNLGDLIFALSPHAVRYAHPFLQRKGIPWPRALHYFAIGRPTALHLQNAIGASVCYPKPPETSESLLLLPELRNVIGKKVLILRGNRGRSLLLETLTKRGAEVTLCECYQRCFINYNGAESSAYWQAKGISTIVVTSGEMLQQLHDLVPVHDRKIWLLNCRLIVVSKRLTTIAQKLGWKDIELAQSADNNSLIQALK</sequence>
<name>A0A8E4GI96_9ENTR</name>
<keyword evidence="3" id="KW-0627">Porphyrin biosynthesis</keyword>
<protein>
    <recommendedName>
        <fullName evidence="2 3">Uroporphyrinogen-III synthase</fullName>
        <ecNumber evidence="3">4.2.1.75</ecNumber>
    </recommendedName>
</protein>
<comment type="similarity">
    <text evidence="3">Belongs to the uroporphyrinogen-III synthase family.</text>
</comment>
<comment type="pathway">
    <text evidence="3">Porphyrin-containing compound metabolism; protoporphyrin-IX biosynthesis; coproporphyrinogen-III from 5-aminolevulinate: step 3/4.</text>
</comment>
<evidence type="ECO:0000313" key="6">
    <source>
        <dbReference type="Proteomes" id="UP000683585"/>
    </source>
</evidence>
<proteinExistence type="inferred from homology"/>
<dbReference type="GO" id="GO:0004852">
    <property type="term" value="F:uroporphyrinogen-III synthase activity"/>
    <property type="evidence" value="ECO:0007669"/>
    <property type="project" value="UniProtKB-UniRule"/>
</dbReference>
<dbReference type="PANTHER" id="PTHR38042:SF1">
    <property type="entry name" value="UROPORPHYRINOGEN-III SYNTHASE, CHLOROPLASTIC"/>
    <property type="match status" value="1"/>
</dbReference>
<dbReference type="Proteomes" id="UP000683585">
    <property type="component" value="Chromosome"/>
</dbReference>
<feature type="domain" description="Tetrapyrrole biosynthesis uroporphyrinogen III synthase" evidence="4">
    <location>
        <begin position="14"/>
        <end position="243"/>
    </location>
</feature>
<dbReference type="RefSeq" id="WP_216782439.1">
    <property type="nucleotide sequence ID" value="NZ_LR890047.1"/>
</dbReference>
<dbReference type="EMBL" id="LR890047">
    <property type="protein sequence ID" value="CAD6513142.1"/>
    <property type="molecule type" value="Genomic_DNA"/>
</dbReference>